<dbReference type="AlphaFoldDB" id="A0A077WZM3"/>
<name>A0A077WZM3_9FUNG</name>
<reference evidence="1" key="1">
    <citation type="journal article" date="2014" name="Genome Announc.">
        <title>De novo whole-genome sequence and genome annotation of Lichtheimia ramosa.</title>
        <authorList>
            <person name="Linde J."/>
            <person name="Schwartze V."/>
            <person name="Binder U."/>
            <person name="Lass-Florl C."/>
            <person name="Voigt K."/>
            <person name="Horn F."/>
        </authorList>
    </citation>
    <scope>NUCLEOTIDE SEQUENCE</scope>
    <source>
        <strain evidence="1">JMRC FSU:6197</strain>
    </source>
</reference>
<accession>A0A077WZM3</accession>
<gene>
    <name evidence="1" type="ORF">LRAMOSA05205</name>
</gene>
<proteinExistence type="predicted"/>
<protein>
    <submittedName>
        <fullName evidence="1">Uncharacterized protein</fullName>
    </submittedName>
</protein>
<sequence>MDNKGVFSFSSDSNEYYKDQVNLLIYEGTQKHHGVQADPVVEKVRVEEDDWWHNEVESPEPLTLSTYHRQLLNQQRENQFRLASFSQYPAVLEQDNPPVNGSRE</sequence>
<dbReference type="EMBL" id="LK023368">
    <property type="protein sequence ID" value="CDS13021.1"/>
    <property type="molecule type" value="Genomic_DNA"/>
</dbReference>
<organism evidence="1">
    <name type="scientific">Lichtheimia ramosa</name>
    <dbReference type="NCBI Taxonomy" id="688394"/>
    <lineage>
        <taxon>Eukaryota</taxon>
        <taxon>Fungi</taxon>
        <taxon>Fungi incertae sedis</taxon>
        <taxon>Mucoromycota</taxon>
        <taxon>Mucoromycotina</taxon>
        <taxon>Mucoromycetes</taxon>
        <taxon>Mucorales</taxon>
        <taxon>Lichtheimiaceae</taxon>
        <taxon>Lichtheimia</taxon>
    </lineage>
</organism>
<evidence type="ECO:0000313" key="1">
    <source>
        <dbReference type="EMBL" id="CDS13021.1"/>
    </source>
</evidence>